<keyword evidence="2" id="KW-1185">Reference proteome</keyword>
<gene>
    <name evidence="1" type="ORF">AS031_01100</name>
</gene>
<accession>A0A0V8IV82</accession>
<organism evidence="1 2">
    <name type="scientific">Pseudarthrobacter enclensis</name>
    <dbReference type="NCBI Taxonomy" id="993070"/>
    <lineage>
        <taxon>Bacteria</taxon>
        <taxon>Bacillati</taxon>
        <taxon>Actinomycetota</taxon>
        <taxon>Actinomycetes</taxon>
        <taxon>Micrococcales</taxon>
        <taxon>Micrococcaceae</taxon>
        <taxon>Pseudarthrobacter</taxon>
    </lineage>
</organism>
<proteinExistence type="predicted"/>
<dbReference type="SUPFAM" id="SSF51126">
    <property type="entry name" value="Pectin lyase-like"/>
    <property type="match status" value="1"/>
</dbReference>
<dbReference type="AlphaFoldDB" id="A0A0V8IV82"/>
<dbReference type="InterPro" id="IPR012334">
    <property type="entry name" value="Pectin_lyas_fold"/>
</dbReference>
<reference evidence="1 2" key="1">
    <citation type="journal article" date="2014" name="Arch. Microbiol.">
        <title>Arthrobacter enclensis sp. nov., isolated from sediment sample.</title>
        <authorList>
            <person name="Dastager S.G."/>
            <person name="Liu Q."/>
            <person name="Tang S.K."/>
            <person name="Krishnamurthi S."/>
            <person name="Lee J.C."/>
            <person name="Li W.J."/>
        </authorList>
    </citation>
    <scope>NUCLEOTIDE SEQUENCE [LARGE SCALE GENOMIC DNA]</scope>
    <source>
        <strain evidence="1 2">NIO-1008</strain>
    </source>
</reference>
<dbReference type="InterPro" id="IPR011050">
    <property type="entry name" value="Pectin_lyase_fold/virulence"/>
</dbReference>
<protein>
    <submittedName>
        <fullName evidence="1">Uncharacterized protein</fullName>
    </submittedName>
</protein>
<evidence type="ECO:0000313" key="1">
    <source>
        <dbReference type="EMBL" id="KSU78682.1"/>
    </source>
</evidence>
<dbReference type="Proteomes" id="UP000053199">
    <property type="component" value="Unassembled WGS sequence"/>
</dbReference>
<name>A0A0V8IV82_9MICC</name>
<evidence type="ECO:0000313" key="2">
    <source>
        <dbReference type="Proteomes" id="UP000053199"/>
    </source>
</evidence>
<comment type="caution">
    <text evidence="1">The sequence shown here is derived from an EMBL/GenBank/DDBJ whole genome shotgun (WGS) entry which is preliminary data.</text>
</comment>
<dbReference type="Gene3D" id="2.160.20.10">
    <property type="entry name" value="Single-stranded right-handed beta-helix, Pectin lyase-like"/>
    <property type="match status" value="1"/>
</dbReference>
<dbReference type="InterPro" id="IPR006626">
    <property type="entry name" value="PbH1"/>
</dbReference>
<dbReference type="SMART" id="SM00710">
    <property type="entry name" value="PbH1"/>
    <property type="match status" value="7"/>
</dbReference>
<dbReference type="EMBL" id="LNQM01000001">
    <property type="protein sequence ID" value="KSU78682.1"/>
    <property type="molecule type" value="Genomic_DNA"/>
</dbReference>
<sequence>MRNARIIADAQDIIVLTVLGANARLTVHIDGNNKANYGIKVAAAGALVESSIVENIYSTTSTARGIEVSTGGGCVIRQNIIRNVKATGDKVLGNNNGAARGIVLTNNAASTSESLITGNTIENITGEEGDAIQILFYDGSASNPPADVTISDNEISNVSRRFIKVQASDVRIVNNTLGRGGNQSAYPANSIDVIRSNSVTISDNRISPNALGMAINLVGTEGSPAAGAIVKNNVIRQDDGKNFVSIFLNYVADSVAASNTIFGGGTAIAIGNSNALLIQSNAHHGGVNTAPSFSANTTNMGIVMRLNVNMNKARTVCVTNTGTGALTEMNSSRT</sequence>